<gene>
    <name evidence="2" type="ORF">SAMN05920897_11758</name>
</gene>
<dbReference type="AlphaFoldDB" id="A0A1N6WG45"/>
<dbReference type="OrthoDB" id="9784166at2"/>
<keyword evidence="3" id="KW-1185">Reference proteome</keyword>
<dbReference type="PANTHER" id="PTHR11735:SF11">
    <property type="entry name" value="TRNA THREONYLCARBAMOYLADENOSINE BIOSYNTHESIS PROTEIN TSAB"/>
    <property type="match status" value="1"/>
</dbReference>
<organism evidence="2 3">
    <name type="scientific">Alkalispirochaeta americana</name>
    <dbReference type="NCBI Taxonomy" id="159291"/>
    <lineage>
        <taxon>Bacteria</taxon>
        <taxon>Pseudomonadati</taxon>
        <taxon>Spirochaetota</taxon>
        <taxon>Spirochaetia</taxon>
        <taxon>Spirochaetales</taxon>
        <taxon>Spirochaetaceae</taxon>
        <taxon>Alkalispirochaeta</taxon>
    </lineage>
</organism>
<evidence type="ECO:0000313" key="2">
    <source>
        <dbReference type="EMBL" id="SIQ89099.1"/>
    </source>
</evidence>
<name>A0A1N6WG45_9SPIO</name>
<dbReference type="EMBL" id="FTMS01000017">
    <property type="protein sequence ID" value="SIQ89099.1"/>
    <property type="molecule type" value="Genomic_DNA"/>
</dbReference>
<dbReference type="GO" id="GO:0002949">
    <property type="term" value="P:tRNA threonylcarbamoyladenosine modification"/>
    <property type="evidence" value="ECO:0007669"/>
    <property type="project" value="InterPro"/>
</dbReference>
<sequence>MRTIALDTGSSILAIAAARGHEIVQIRELPPEFRHIENLTPALEELLREVGWSPSSLEALVVAAGPGSFTGLRVGMAAAKGLALACGAPVVSVDSLEALAATETAADPAFQGLLVPVIDARKARLYGALFQQDAADQELPGRFLENSDLPPRELARAITARNPRRWKLTGALDPEVLSPHMPREILERQLPARHPRASSALPGLVRCGAARLRQNQVDDPYAGPAYLRAGDVGEAKNYPRFSG</sequence>
<reference evidence="2 3" key="1">
    <citation type="submission" date="2017-01" db="EMBL/GenBank/DDBJ databases">
        <authorList>
            <person name="Mah S.A."/>
            <person name="Swanson W.J."/>
            <person name="Moy G.W."/>
            <person name="Vacquier V.D."/>
        </authorList>
    </citation>
    <scope>NUCLEOTIDE SEQUENCE [LARGE SCALE GENOMIC DNA]</scope>
    <source>
        <strain evidence="2 3">ASpG1</strain>
    </source>
</reference>
<dbReference type="STRING" id="159291.SAMN05920897_11758"/>
<dbReference type="GO" id="GO:0005829">
    <property type="term" value="C:cytosol"/>
    <property type="evidence" value="ECO:0007669"/>
    <property type="project" value="TreeGrafter"/>
</dbReference>
<accession>A0A1N6WG45</accession>
<dbReference type="InterPro" id="IPR000905">
    <property type="entry name" value="Gcp-like_dom"/>
</dbReference>
<dbReference type="NCBIfam" id="TIGR03725">
    <property type="entry name" value="T6A_YeaZ"/>
    <property type="match status" value="1"/>
</dbReference>
<proteinExistence type="predicted"/>
<dbReference type="Pfam" id="PF00814">
    <property type="entry name" value="TsaD"/>
    <property type="match status" value="1"/>
</dbReference>
<protein>
    <submittedName>
        <fullName evidence="2">tRNA threonylcarbamoyladenosine biosynthesis protein TsaB</fullName>
    </submittedName>
</protein>
<evidence type="ECO:0000259" key="1">
    <source>
        <dbReference type="Pfam" id="PF00814"/>
    </source>
</evidence>
<dbReference type="InterPro" id="IPR022496">
    <property type="entry name" value="T6A_TsaB"/>
</dbReference>
<dbReference type="RefSeq" id="WP_076489628.1">
    <property type="nucleotide sequence ID" value="NZ_FTMS01000017.1"/>
</dbReference>
<dbReference type="Gene3D" id="3.30.420.40">
    <property type="match status" value="1"/>
</dbReference>
<evidence type="ECO:0000313" key="3">
    <source>
        <dbReference type="Proteomes" id="UP000186400"/>
    </source>
</evidence>
<dbReference type="InterPro" id="IPR043129">
    <property type="entry name" value="ATPase_NBD"/>
</dbReference>
<dbReference type="PANTHER" id="PTHR11735">
    <property type="entry name" value="TRNA N6-ADENOSINE THREONYLCARBAMOYLTRANSFERASE"/>
    <property type="match status" value="1"/>
</dbReference>
<dbReference type="Proteomes" id="UP000186400">
    <property type="component" value="Unassembled WGS sequence"/>
</dbReference>
<dbReference type="SUPFAM" id="SSF53067">
    <property type="entry name" value="Actin-like ATPase domain"/>
    <property type="match status" value="1"/>
</dbReference>
<feature type="domain" description="Gcp-like" evidence="1">
    <location>
        <begin position="34"/>
        <end position="129"/>
    </location>
</feature>